<dbReference type="EMBL" id="JBHTAT010000001">
    <property type="protein sequence ID" value="MFC7254078.1"/>
    <property type="molecule type" value="Genomic_DNA"/>
</dbReference>
<feature type="transmembrane region" description="Helical" evidence="1">
    <location>
        <begin position="55"/>
        <end position="76"/>
    </location>
</feature>
<evidence type="ECO:0008006" key="4">
    <source>
        <dbReference type="Google" id="ProtNLM"/>
    </source>
</evidence>
<gene>
    <name evidence="2" type="ORF">ACFQKE_01935</name>
</gene>
<dbReference type="Proteomes" id="UP001596434">
    <property type="component" value="Unassembled WGS sequence"/>
</dbReference>
<evidence type="ECO:0000313" key="3">
    <source>
        <dbReference type="Proteomes" id="UP001596434"/>
    </source>
</evidence>
<comment type="caution">
    <text evidence="2">The sequence shown here is derived from an EMBL/GenBank/DDBJ whole genome shotgun (WGS) entry which is preliminary data.</text>
</comment>
<organism evidence="2 3">
    <name type="scientific">Haloplanus litoreus</name>
    <dbReference type="NCBI Taxonomy" id="767515"/>
    <lineage>
        <taxon>Archaea</taxon>
        <taxon>Methanobacteriati</taxon>
        <taxon>Methanobacteriota</taxon>
        <taxon>Stenosarchaea group</taxon>
        <taxon>Halobacteria</taxon>
        <taxon>Halobacteriales</taxon>
        <taxon>Haloferacaceae</taxon>
        <taxon>Haloplanus</taxon>
    </lineage>
</organism>
<dbReference type="AlphaFoldDB" id="A0ABD5ZU07"/>
<evidence type="ECO:0000313" key="2">
    <source>
        <dbReference type="EMBL" id="MFC7254078.1"/>
    </source>
</evidence>
<protein>
    <recommendedName>
        <fullName evidence="4">Cox cluster protein</fullName>
    </recommendedName>
</protein>
<dbReference type="RefSeq" id="WP_379702277.1">
    <property type="nucleotide sequence ID" value="NZ_JBHTAT010000001.1"/>
</dbReference>
<dbReference type="GeneID" id="96952372"/>
<reference evidence="2 3" key="1">
    <citation type="journal article" date="2019" name="Int. J. Syst. Evol. Microbiol.">
        <title>The Global Catalogue of Microorganisms (GCM) 10K type strain sequencing project: providing services to taxonomists for standard genome sequencing and annotation.</title>
        <authorList>
            <consortium name="The Broad Institute Genomics Platform"/>
            <consortium name="The Broad Institute Genome Sequencing Center for Infectious Disease"/>
            <person name="Wu L."/>
            <person name="Ma J."/>
        </authorList>
    </citation>
    <scope>NUCLEOTIDE SEQUENCE [LARGE SCALE GENOMIC DNA]</scope>
    <source>
        <strain evidence="2 3">GX21</strain>
    </source>
</reference>
<keyword evidence="1" id="KW-1133">Transmembrane helix</keyword>
<feature type="transmembrane region" description="Helical" evidence="1">
    <location>
        <begin position="12"/>
        <end position="35"/>
    </location>
</feature>
<name>A0ABD5ZU07_9EURY</name>
<keyword evidence="1" id="KW-0812">Transmembrane</keyword>
<evidence type="ECO:0000256" key="1">
    <source>
        <dbReference type="SAM" id="Phobius"/>
    </source>
</evidence>
<keyword evidence="3" id="KW-1185">Reference proteome</keyword>
<sequence>MTDPLASVRTDGARMALAVVGVLAVVVVGFGVVVGSIRLLLPVVYPLVPSADPTVVAAAVGFTPAAVYGVAVAVVLRRWLVAEA</sequence>
<accession>A0ABD5ZU07</accession>
<keyword evidence="1" id="KW-0472">Membrane</keyword>
<proteinExistence type="predicted"/>